<reference evidence="1 2" key="1">
    <citation type="submission" date="2011-02" db="EMBL/GenBank/DDBJ databases">
        <authorList>
            <person name="Muzny D."/>
            <person name="Qin X."/>
            <person name="Deng J."/>
            <person name="Jiang H."/>
            <person name="Liu Y."/>
            <person name="Qu J."/>
            <person name="Song X.-Z."/>
            <person name="Zhang L."/>
            <person name="Thornton R."/>
            <person name="Coyle M."/>
            <person name="Francisco L."/>
            <person name="Jackson L."/>
            <person name="Javaid M."/>
            <person name="Korchina V."/>
            <person name="Kovar C."/>
            <person name="Mata R."/>
            <person name="Mathew T."/>
            <person name="Ngo R."/>
            <person name="Nguyen L."/>
            <person name="Nguyen N."/>
            <person name="Okwuonu G."/>
            <person name="Ongeri F."/>
            <person name="Pham C."/>
            <person name="Simmons D."/>
            <person name="Wilczek-Boney K."/>
            <person name="Hale W."/>
            <person name="Jakkamsetti A."/>
            <person name="Pham P."/>
            <person name="Ruth R."/>
            <person name="San Lucas F."/>
            <person name="Warren J."/>
            <person name="Zhang J."/>
            <person name="Zhao Z."/>
            <person name="Zhou C."/>
            <person name="Zhu D."/>
            <person name="Lee S."/>
            <person name="Bess C."/>
            <person name="Blankenburg K."/>
            <person name="Forbes L."/>
            <person name="Fu Q."/>
            <person name="Gubbala S."/>
            <person name="Hirani K."/>
            <person name="Jayaseelan J.C."/>
            <person name="Lara F."/>
            <person name="Munidasa M."/>
            <person name="Palculict T."/>
            <person name="Patil S."/>
            <person name="Pu L.-L."/>
            <person name="Saada N."/>
            <person name="Tang L."/>
            <person name="Weissenberger G."/>
            <person name="Zhu Y."/>
            <person name="Hemphill L."/>
            <person name="Shang Y."/>
            <person name="Youmans B."/>
            <person name="Ayvaz T."/>
            <person name="Ross M."/>
            <person name="Santibanez J."/>
            <person name="Aqrawi P."/>
            <person name="Gross S."/>
            <person name="Joshi V."/>
            <person name="Fowler G."/>
            <person name="Nazareth L."/>
            <person name="Reid J."/>
            <person name="Worley K."/>
            <person name="Petrosino J."/>
            <person name="Highlander S."/>
            <person name="Gibbs R."/>
        </authorList>
    </citation>
    <scope>NUCLEOTIDE SEQUENCE [LARGE SCALE GENOMIC DNA]</scope>
    <source>
        <strain evidence="1 2">ATCC BAA-1200</strain>
    </source>
</reference>
<evidence type="ECO:0000313" key="2">
    <source>
        <dbReference type="Proteomes" id="UP000004105"/>
    </source>
</evidence>
<dbReference type="EMBL" id="AFAY01000031">
    <property type="protein sequence ID" value="EGF10698.1"/>
    <property type="molecule type" value="Genomic_DNA"/>
</dbReference>
<dbReference type="AlphaFoldDB" id="F2BCU9"/>
<keyword evidence="2" id="KW-1185">Reference proteome</keyword>
<protein>
    <submittedName>
        <fullName evidence="1">Uncharacterized protein</fullName>
    </submittedName>
</protein>
<accession>F2BCU9</accession>
<name>F2BCU9_9NEIS</name>
<organism evidence="1 2">
    <name type="scientific">Neisseria bacilliformis ATCC BAA-1200</name>
    <dbReference type="NCBI Taxonomy" id="888742"/>
    <lineage>
        <taxon>Bacteria</taxon>
        <taxon>Pseudomonadati</taxon>
        <taxon>Pseudomonadota</taxon>
        <taxon>Betaproteobacteria</taxon>
        <taxon>Neisseriales</taxon>
        <taxon>Neisseriaceae</taxon>
        <taxon>Neisseria</taxon>
    </lineage>
</organism>
<sequence length="105" mass="11985">MCQQANVGRLSRNSAEREAGKPLPEVFAATWSGEYWIFRKQDVIVRRISFLSMIEGGLKREHTMKPSHYDALLTFARLLSEVQSGAPKISWQKITPISKKDHQQA</sequence>
<evidence type="ECO:0000313" key="1">
    <source>
        <dbReference type="EMBL" id="EGF10698.1"/>
    </source>
</evidence>
<dbReference type="HOGENOM" id="CLU_2233630_0_0_4"/>
<dbReference type="Proteomes" id="UP000004105">
    <property type="component" value="Unassembled WGS sequence"/>
</dbReference>
<gene>
    <name evidence="1" type="ORF">HMPREF9123_1579</name>
</gene>
<comment type="caution">
    <text evidence="1">The sequence shown here is derived from an EMBL/GenBank/DDBJ whole genome shotgun (WGS) entry which is preliminary data.</text>
</comment>
<proteinExistence type="predicted"/>